<evidence type="ECO:0000313" key="1">
    <source>
        <dbReference type="EMBL" id="ATA90370.1"/>
    </source>
</evidence>
<accession>A0A250FZ21</accession>
<sequence length="89" mass="10710">MEGRISREEIIRIYNIEIAFFNELEACGLIQTEVVDETIYLNYDQLSNFERFTNWYYDLEVNMPGLEIIHHLLNQIQSLQEENRKLLGR</sequence>
<reference evidence="2" key="1">
    <citation type="submission" date="2017-06" db="EMBL/GenBank/DDBJ databases">
        <title>Capnocytophaga spp. assemblies.</title>
        <authorList>
            <person name="Gulvik C.A."/>
        </authorList>
    </citation>
    <scope>NUCLEOTIDE SEQUENCE [LARGE SCALE GENOMIC DNA]</scope>
    <source>
        <strain evidence="2">H2177</strain>
    </source>
</reference>
<protein>
    <submittedName>
        <fullName evidence="1">MerR family transcriptional regulator</fullName>
    </submittedName>
</protein>
<dbReference type="AlphaFoldDB" id="A0A250FZ21"/>
<dbReference type="RefSeq" id="WP_095896911.1">
    <property type="nucleotide sequence ID" value="NZ_CP022387.1"/>
</dbReference>
<dbReference type="EMBL" id="CP022387">
    <property type="protein sequence ID" value="ATA90370.1"/>
    <property type="molecule type" value="Genomic_DNA"/>
</dbReference>
<evidence type="ECO:0000313" key="2">
    <source>
        <dbReference type="Proteomes" id="UP000217348"/>
    </source>
</evidence>
<proteinExistence type="predicted"/>
<dbReference type="KEGG" id="csto:CGC58_11885"/>
<name>A0A250FZ21_9FLAO</name>
<dbReference type="Pfam" id="PF13591">
    <property type="entry name" value="MerR_2"/>
    <property type="match status" value="1"/>
</dbReference>
<dbReference type="OrthoDB" id="1494789at2"/>
<gene>
    <name evidence="1" type="ORF">CGC58_11885</name>
</gene>
<organism evidence="1 2">
    <name type="scientific">Capnocytophaga stomatis</name>
    <dbReference type="NCBI Taxonomy" id="1848904"/>
    <lineage>
        <taxon>Bacteria</taxon>
        <taxon>Pseudomonadati</taxon>
        <taxon>Bacteroidota</taxon>
        <taxon>Flavobacteriia</taxon>
        <taxon>Flavobacteriales</taxon>
        <taxon>Flavobacteriaceae</taxon>
        <taxon>Capnocytophaga</taxon>
    </lineage>
</organism>
<dbReference type="Proteomes" id="UP000217348">
    <property type="component" value="Chromosome"/>
</dbReference>
<dbReference type="Gene3D" id="1.10.1660.10">
    <property type="match status" value="1"/>
</dbReference>